<dbReference type="OrthoDB" id="1431247at2759"/>
<organism evidence="3 4">
    <name type="scientific">Phanerochaete carnosa (strain HHB-10118-sp)</name>
    <name type="common">White-rot fungus</name>
    <name type="synonym">Peniophora carnosa</name>
    <dbReference type="NCBI Taxonomy" id="650164"/>
    <lineage>
        <taxon>Eukaryota</taxon>
        <taxon>Fungi</taxon>
        <taxon>Dikarya</taxon>
        <taxon>Basidiomycota</taxon>
        <taxon>Agaricomycotina</taxon>
        <taxon>Agaricomycetes</taxon>
        <taxon>Polyporales</taxon>
        <taxon>Phanerochaetaceae</taxon>
        <taxon>Phanerochaete</taxon>
    </lineage>
</organism>
<dbReference type="InParanoid" id="K5W748"/>
<sequence length="97" mass="10595">DVSIEIYNSILIVSGGTKLATDKDEKGYVLHDGRHGKLVTSLQLPQGTKANIIGTTFSCYLVSWLPEEIEATMENGVLMVTFSRTSPKQAPKQITVN</sequence>
<dbReference type="KEGG" id="pco:PHACADRAFT_97303"/>
<dbReference type="Gene3D" id="2.60.40.790">
    <property type="match status" value="1"/>
</dbReference>
<evidence type="ECO:0000256" key="1">
    <source>
        <dbReference type="PROSITE-ProRule" id="PRU00285"/>
    </source>
</evidence>
<dbReference type="InterPro" id="IPR008978">
    <property type="entry name" value="HSP20-like_chaperone"/>
</dbReference>
<dbReference type="PROSITE" id="PS01031">
    <property type="entry name" value="SHSP"/>
    <property type="match status" value="1"/>
</dbReference>
<name>K5W748_PHACS</name>
<comment type="similarity">
    <text evidence="1">Belongs to the small heat shock protein (HSP20) family.</text>
</comment>
<accession>K5W748</accession>
<feature type="non-terminal residue" evidence="3">
    <location>
        <position position="1"/>
    </location>
</feature>
<dbReference type="EMBL" id="JH930473">
    <property type="protein sequence ID" value="EKM54779.1"/>
    <property type="molecule type" value="Genomic_DNA"/>
</dbReference>
<dbReference type="InterPro" id="IPR002068">
    <property type="entry name" value="A-crystallin/Hsp20_dom"/>
</dbReference>
<dbReference type="HOGENOM" id="CLU_2352322_0_0_1"/>
<reference evidence="3 4" key="1">
    <citation type="journal article" date="2012" name="BMC Genomics">
        <title>Comparative genomics of the white-rot fungi, Phanerochaete carnosa and P. chrysosporium, to elucidate the genetic basis of the distinct wood types they colonize.</title>
        <authorList>
            <person name="Suzuki H."/>
            <person name="MacDonald J."/>
            <person name="Syed K."/>
            <person name="Salamov A."/>
            <person name="Hori C."/>
            <person name="Aerts A."/>
            <person name="Henrissat B."/>
            <person name="Wiebenga A."/>
            <person name="vanKuyk P.A."/>
            <person name="Barry K."/>
            <person name="Lindquist E."/>
            <person name="LaButti K."/>
            <person name="Lapidus A."/>
            <person name="Lucas S."/>
            <person name="Coutinho P."/>
            <person name="Gong Y."/>
            <person name="Samejima M."/>
            <person name="Mahadevan R."/>
            <person name="Abou-Zaid M."/>
            <person name="de Vries R.P."/>
            <person name="Igarashi K."/>
            <person name="Yadav J.S."/>
            <person name="Grigoriev I.V."/>
            <person name="Master E.R."/>
        </authorList>
    </citation>
    <scope>NUCLEOTIDE SEQUENCE [LARGE SCALE GENOMIC DNA]</scope>
    <source>
        <strain evidence="3 4">HHB-10118-sp</strain>
    </source>
</reference>
<dbReference type="GeneID" id="18920967"/>
<protein>
    <recommendedName>
        <fullName evidence="2">SHSP domain-containing protein</fullName>
    </recommendedName>
</protein>
<dbReference type="CDD" id="cd06464">
    <property type="entry name" value="ACD_sHsps-like"/>
    <property type="match status" value="1"/>
</dbReference>
<dbReference type="STRING" id="650164.K5W748"/>
<feature type="domain" description="SHSP" evidence="2">
    <location>
        <begin position="1"/>
        <end position="97"/>
    </location>
</feature>
<dbReference type="RefSeq" id="XP_007397457.1">
    <property type="nucleotide sequence ID" value="XM_007397395.1"/>
</dbReference>
<evidence type="ECO:0000313" key="3">
    <source>
        <dbReference type="EMBL" id="EKM54779.1"/>
    </source>
</evidence>
<evidence type="ECO:0000313" key="4">
    <source>
        <dbReference type="Proteomes" id="UP000008370"/>
    </source>
</evidence>
<proteinExistence type="inferred from homology"/>
<gene>
    <name evidence="3" type="ORF">PHACADRAFT_97303</name>
</gene>
<dbReference type="AlphaFoldDB" id="K5W748"/>
<dbReference type="Proteomes" id="UP000008370">
    <property type="component" value="Unassembled WGS sequence"/>
</dbReference>
<dbReference type="SUPFAM" id="SSF49764">
    <property type="entry name" value="HSP20-like chaperones"/>
    <property type="match status" value="1"/>
</dbReference>
<keyword evidence="4" id="KW-1185">Reference proteome</keyword>
<evidence type="ECO:0000259" key="2">
    <source>
        <dbReference type="PROSITE" id="PS01031"/>
    </source>
</evidence>